<evidence type="ECO:0000259" key="6">
    <source>
        <dbReference type="Pfam" id="PF02656"/>
    </source>
</evidence>
<feature type="transmembrane region" description="Helical" evidence="5">
    <location>
        <begin position="45"/>
        <end position="67"/>
    </location>
</feature>
<reference evidence="7 8" key="1">
    <citation type="submission" date="2018-08" db="EMBL/GenBank/DDBJ databases">
        <title>Aeromicrobium sp. M2KJ-4, whole genome shotgun sequence.</title>
        <authorList>
            <person name="Tuo L."/>
        </authorList>
    </citation>
    <scope>NUCLEOTIDE SEQUENCE [LARGE SCALE GENOMIC DNA]</scope>
    <source>
        <strain evidence="7 8">M2KJ-4</strain>
    </source>
</reference>
<dbReference type="GO" id="GO:0012505">
    <property type="term" value="C:endomembrane system"/>
    <property type="evidence" value="ECO:0007669"/>
    <property type="project" value="UniProtKB-SubCell"/>
</dbReference>
<gene>
    <name evidence="7" type="ORF">DX116_03535</name>
</gene>
<dbReference type="EMBL" id="QUBR01000001">
    <property type="protein sequence ID" value="REK72689.1"/>
    <property type="molecule type" value="Genomic_DNA"/>
</dbReference>
<feature type="domain" description="DUF202" evidence="6">
    <location>
        <begin position="9"/>
        <end position="71"/>
    </location>
</feature>
<evidence type="ECO:0000313" key="8">
    <source>
        <dbReference type="Proteomes" id="UP000265581"/>
    </source>
</evidence>
<proteinExistence type="predicted"/>
<dbReference type="Proteomes" id="UP000265581">
    <property type="component" value="Unassembled WGS sequence"/>
</dbReference>
<comment type="caution">
    <text evidence="7">The sequence shown here is derived from an EMBL/GenBank/DDBJ whole genome shotgun (WGS) entry which is preliminary data.</text>
</comment>
<dbReference type="AlphaFoldDB" id="A0A371P9S8"/>
<evidence type="ECO:0000313" key="7">
    <source>
        <dbReference type="EMBL" id="REK72689.1"/>
    </source>
</evidence>
<evidence type="ECO:0000256" key="4">
    <source>
        <dbReference type="ARBA" id="ARBA00023136"/>
    </source>
</evidence>
<keyword evidence="2 5" id="KW-0812">Transmembrane</keyword>
<accession>A0A371P9S8</accession>
<comment type="subcellular location">
    <subcellularLocation>
        <location evidence="1">Endomembrane system</location>
        <topology evidence="1">Multi-pass membrane protein</topology>
    </subcellularLocation>
</comment>
<keyword evidence="3 5" id="KW-1133">Transmembrane helix</keyword>
<evidence type="ECO:0000256" key="3">
    <source>
        <dbReference type="ARBA" id="ARBA00022989"/>
    </source>
</evidence>
<evidence type="ECO:0000256" key="1">
    <source>
        <dbReference type="ARBA" id="ARBA00004127"/>
    </source>
</evidence>
<protein>
    <submittedName>
        <fullName evidence="7">DUF202 domain-containing protein</fullName>
    </submittedName>
</protein>
<sequence>MSDSGASADRGLQAERTTMAWVRTALAVEATTVLAVRALHAQTAALVLLAATSVCLAGFMVTVLPRLHARRAAAMHSGTAPLIAPCALTGIVIAMCLVSAAFIALDH</sequence>
<feature type="transmembrane region" description="Helical" evidence="5">
    <location>
        <begin position="20"/>
        <end position="39"/>
    </location>
</feature>
<feature type="transmembrane region" description="Helical" evidence="5">
    <location>
        <begin position="79"/>
        <end position="105"/>
    </location>
</feature>
<keyword evidence="8" id="KW-1185">Reference proteome</keyword>
<keyword evidence="4 5" id="KW-0472">Membrane</keyword>
<organism evidence="7 8">
    <name type="scientific">Aeromicrobium endophyticum</name>
    <dbReference type="NCBI Taxonomy" id="2292704"/>
    <lineage>
        <taxon>Bacteria</taxon>
        <taxon>Bacillati</taxon>
        <taxon>Actinomycetota</taxon>
        <taxon>Actinomycetes</taxon>
        <taxon>Propionibacteriales</taxon>
        <taxon>Nocardioidaceae</taxon>
        <taxon>Aeromicrobium</taxon>
    </lineage>
</organism>
<evidence type="ECO:0000256" key="5">
    <source>
        <dbReference type="SAM" id="Phobius"/>
    </source>
</evidence>
<dbReference type="RefSeq" id="WP_119702801.1">
    <property type="nucleotide sequence ID" value="NZ_JBHSOI010000001.1"/>
</dbReference>
<evidence type="ECO:0000256" key="2">
    <source>
        <dbReference type="ARBA" id="ARBA00022692"/>
    </source>
</evidence>
<name>A0A371P9S8_9ACTN</name>
<dbReference type="InterPro" id="IPR003807">
    <property type="entry name" value="DUF202"/>
</dbReference>
<dbReference type="Pfam" id="PF02656">
    <property type="entry name" value="DUF202"/>
    <property type="match status" value="1"/>
</dbReference>